<organism evidence="9 10">
    <name type="scientific">Zeaxanthinibacter enoshimensis</name>
    <dbReference type="NCBI Taxonomy" id="392009"/>
    <lineage>
        <taxon>Bacteria</taxon>
        <taxon>Pseudomonadati</taxon>
        <taxon>Bacteroidota</taxon>
        <taxon>Flavobacteriia</taxon>
        <taxon>Flavobacteriales</taxon>
        <taxon>Flavobacteriaceae</taxon>
        <taxon>Zeaxanthinibacter</taxon>
    </lineage>
</organism>
<evidence type="ECO:0000256" key="3">
    <source>
        <dbReference type="ARBA" id="ARBA00022763"/>
    </source>
</evidence>
<dbReference type="EC" id="3.4.-.-" evidence="8"/>
<sequence length="256" mass="29543">MCYDIKSSKEAQLKRAKRSGDEDAVKEIEQTILPLTDLPLFHASGFQHPKLLIYTEESPYMPIVAQWGLVPHWVKDRAQQQKFWNNTLNARGETIFEKPAFRDAAKEHRCLVYVDGFYEHHHFKGKTYPYFISFKSGEPMVFAGLWNTWTDRDNGEHLTTFSIVTTTGNPLLARIHNNPKLEGPRMPFIIPEGMEEEWLRAADTPPDQKALTDMIRSYPADSLQAHTVRRLRGKEYAGNIPEISEPFHYPELEAVT</sequence>
<dbReference type="OrthoDB" id="9782620at2"/>
<dbReference type="GO" id="GO:0006508">
    <property type="term" value="P:proteolysis"/>
    <property type="evidence" value="ECO:0007669"/>
    <property type="project" value="UniProtKB-KW"/>
</dbReference>
<keyword evidence="3" id="KW-0227">DNA damage</keyword>
<evidence type="ECO:0000313" key="10">
    <source>
        <dbReference type="Proteomes" id="UP000295468"/>
    </source>
</evidence>
<dbReference type="AlphaFoldDB" id="A0A4R6THA7"/>
<evidence type="ECO:0000256" key="1">
    <source>
        <dbReference type="ARBA" id="ARBA00008136"/>
    </source>
</evidence>
<gene>
    <name evidence="9" type="ORF">CLV82_2707</name>
</gene>
<comment type="similarity">
    <text evidence="1 8">Belongs to the SOS response-associated peptidase family.</text>
</comment>
<keyword evidence="2 8" id="KW-0645">Protease</keyword>
<reference evidence="9 10" key="1">
    <citation type="submission" date="2019-03" db="EMBL/GenBank/DDBJ databases">
        <title>Genomic Encyclopedia of Archaeal and Bacterial Type Strains, Phase II (KMG-II): from individual species to whole genera.</title>
        <authorList>
            <person name="Goeker M."/>
        </authorList>
    </citation>
    <scope>NUCLEOTIDE SEQUENCE [LARGE SCALE GENOMIC DNA]</scope>
    <source>
        <strain evidence="9 10">DSM 18435</strain>
    </source>
</reference>
<keyword evidence="4 8" id="KW-0378">Hydrolase</keyword>
<evidence type="ECO:0000256" key="4">
    <source>
        <dbReference type="ARBA" id="ARBA00022801"/>
    </source>
</evidence>
<evidence type="ECO:0000313" key="9">
    <source>
        <dbReference type="EMBL" id="TDQ29253.1"/>
    </source>
</evidence>
<name>A0A4R6THA7_9FLAO</name>
<keyword evidence="7" id="KW-0456">Lyase</keyword>
<evidence type="ECO:0000256" key="6">
    <source>
        <dbReference type="ARBA" id="ARBA00023125"/>
    </source>
</evidence>
<accession>A0A4R6THA7</accession>
<dbReference type="GO" id="GO:0003697">
    <property type="term" value="F:single-stranded DNA binding"/>
    <property type="evidence" value="ECO:0007669"/>
    <property type="project" value="InterPro"/>
</dbReference>
<dbReference type="InterPro" id="IPR036590">
    <property type="entry name" value="SRAP-like"/>
</dbReference>
<dbReference type="GO" id="GO:0016829">
    <property type="term" value="F:lyase activity"/>
    <property type="evidence" value="ECO:0007669"/>
    <property type="project" value="UniProtKB-KW"/>
</dbReference>
<protein>
    <recommendedName>
        <fullName evidence="8">Abasic site processing protein</fullName>
        <ecNumber evidence="8">3.4.-.-</ecNumber>
    </recommendedName>
</protein>
<dbReference type="PANTHER" id="PTHR13604">
    <property type="entry name" value="DC12-RELATED"/>
    <property type="match status" value="1"/>
</dbReference>
<dbReference type="SUPFAM" id="SSF143081">
    <property type="entry name" value="BB1717-like"/>
    <property type="match status" value="1"/>
</dbReference>
<keyword evidence="5" id="KW-0190">Covalent protein-DNA linkage</keyword>
<keyword evidence="6" id="KW-0238">DNA-binding</keyword>
<dbReference type="Proteomes" id="UP000295468">
    <property type="component" value="Unassembled WGS sequence"/>
</dbReference>
<dbReference type="GO" id="GO:0106300">
    <property type="term" value="P:protein-DNA covalent cross-linking repair"/>
    <property type="evidence" value="ECO:0007669"/>
    <property type="project" value="InterPro"/>
</dbReference>
<proteinExistence type="inferred from homology"/>
<evidence type="ECO:0000256" key="5">
    <source>
        <dbReference type="ARBA" id="ARBA00023124"/>
    </source>
</evidence>
<dbReference type="InterPro" id="IPR003738">
    <property type="entry name" value="SRAP"/>
</dbReference>
<dbReference type="PANTHER" id="PTHR13604:SF0">
    <property type="entry name" value="ABASIC SITE PROCESSING PROTEIN HMCES"/>
    <property type="match status" value="1"/>
</dbReference>
<dbReference type="RefSeq" id="WP_133644837.1">
    <property type="nucleotide sequence ID" value="NZ_SNYI01000003.1"/>
</dbReference>
<dbReference type="Gene3D" id="3.90.1680.10">
    <property type="entry name" value="SOS response associated peptidase-like"/>
    <property type="match status" value="1"/>
</dbReference>
<evidence type="ECO:0000256" key="7">
    <source>
        <dbReference type="ARBA" id="ARBA00023239"/>
    </source>
</evidence>
<evidence type="ECO:0000256" key="8">
    <source>
        <dbReference type="RuleBase" id="RU364100"/>
    </source>
</evidence>
<dbReference type="EMBL" id="SNYI01000003">
    <property type="protein sequence ID" value="TDQ29253.1"/>
    <property type="molecule type" value="Genomic_DNA"/>
</dbReference>
<keyword evidence="10" id="KW-1185">Reference proteome</keyword>
<comment type="caution">
    <text evidence="9">The sequence shown here is derived from an EMBL/GenBank/DDBJ whole genome shotgun (WGS) entry which is preliminary data.</text>
</comment>
<dbReference type="GO" id="GO:0008233">
    <property type="term" value="F:peptidase activity"/>
    <property type="evidence" value="ECO:0007669"/>
    <property type="project" value="UniProtKB-KW"/>
</dbReference>
<dbReference type="Pfam" id="PF02586">
    <property type="entry name" value="SRAP"/>
    <property type="match status" value="1"/>
</dbReference>
<evidence type="ECO:0000256" key="2">
    <source>
        <dbReference type="ARBA" id="ARBA00022670"/>
    </source>
</evidence>